<feature type="region of interest" description="Disordered" evidence="5">
    <location>
        <begin position="1"/>
        <end position="24"/>
    </location>
</feature>
<evidence type="ECO:0000313" key="7">
    <source>
        <dbReference type="EMBL" id="KAK4192115.1"/>
    </source>
</evidence>
<feature type="compositionally biased region" description="Acidic residues" evidence="5">
    <location>
        <begin position="294"/>
        <end position="309"/>
    </location>
</feature>
<keyword evidence="3" id="KW-0238">DNA-binding</keyword>
<keyword evidence="8" id="KW-1185">Reference proteome</keyword>
<evidence type="ECO:0000256" key="4">
    <source>
        <dbReference type="SAM" id="Coils"/>
    </source>
</evidence>
<evidence type="ECO:0000256" key="3">
    <source>
        <dbReference type="PROSITE-ProRule" id="PRU00267"/>
    </source>
</evidence>
<reference evidence="7" key="1">
    <citation type="journal article" date="2023" name="Mol. Phylogenet. Evol.">
        <title>Genome-scale phylogeny and comparative genomics of the fungal order Sordariales.</title>
        <authorList>
            <person name="Hensen N."/>
            <person name="Bonometti L."/>
            <person name="Westerberg I."/>
            <person name="Brannstrom I.O."/>
            <person name="Guillou S."/>
            <person name="Cros-Aarteil S."/>
            <person name="Calhoun S."/>
            <person name="Haridas S."/>
            <person name="Kuo A."/>
            <person name="Mondo S."/>
            <person name="Pangilinan J."/>
            <person name="Riley R."/>
            <person name="LaButti K."/>
            <person name="Andreopoulos B."/>
            <person name="Lipzen A."/>
            <person name="Chen C."/>
            <person name="Yan M."/>
            <person name="Daum C."/>
            <person name="Ng V."/>
            <person name="Clum A."/>
            <person name="Steindorff A."/>
            <person name="Ohm R.A."/>
            <person name="Martin F."/>
            <person name="Silar P."/>
            <person name="Natvig D.O."/>
            <person name="Lalanne C."/>
            <person name="Gautier V."/>
            <person name="Ament-Velasquez S.L."/>
            <person name="Kruys A."/>
            <person name="Hutchinson M.I."/>
            <person name="Powell A.J."/>
            <person name="Barry K."/>
            <person name="Miller A.N."/>
            <person name="Grigoriev I.V."/>
            <person name="Debuchy R."/>
            <person name="Gladieux P."/>
            <person name="Hiltunen Thoren M."/>
            <person name="Johannesson H."/>
        </authorList>
    </citation>
    <scope>NUCLEOTIDE SEQUENCE</scope>
    <source>
        <strain evidence="7">PSN309</strain>
    </source>
</reference>
<evidence type="ECO:0000256" key="1">
    <source>
        <dbReference type="ARBA" id="ARBA00004123"/>
    </source>
</evidence>
<comment type="caution">
    <text evidence="7">The sequence shown here is derived from an EMBL/GenBank/DDBJ whole genome shotgun (WGS) entry which is preliminary data.</text>
</comment>
<evidence type="ECO:0000256" key="5">
    <source>
        <dbReference type="SAM" id="MobiDB-lite"/>
    </source>
</evidence>
<keyword evidence="4" id="KW-0175">Coiled coil</keyword>
<dbReference type="Proteomes" id="UP001302126">
    <property type="component" value="Unassembled WGS sequence"/>
</dbReference>
<dbReference type="EMBL" id="MU864356">
    <property type="protein sequence ID" value="KAK4192115.1"/>
    <property type="molecule type" value="Genomic_DNA"/>
</dbReference>
<feature type="compositionally biased region" description="Basic and acidic residues" evidence="5">
    <location>
        <begin position="275"/>
        <end position="293"/>
    </location>
</feature>
<dbReference type="PROSITE" id="PS50118">
    <property type="entry name" value="HMG_BOX_2"/>
    <property type="match status" value="1"/>
</dbReference>
<feature type="region of interest" description="Disordered" evidence="5">
    <location>
        <begin position="78"/>
        <end position="316"/>
    </location>
</feature>
<organism evidence="7 8">
    <name type="scientific">Podospora australis</name>
    <dbReference type="NCBI Taxonomy" id="1536484"/>
    <lineage>
        <taxon>Eukaryota</taxon>
        <taxon>Fungi</taxon>
        <taxon>Dikarya</taxon>
        <taxon>Ascomycota</taxon>
        <taxon>Pezizomycotina</taxon>
        <taxon>Sordariomycetes</taxon>
        <taxon>Sordariomycetidae</taxon>
        <taxon>Sordariales</taxon>
        <taxon>Podosporaceae</taxon>
        <taxon>Podospora</taxon>
    </lineage>
</organism>
<dbReference type="Pfam" id="PF24245">
    <property type="entry name" value="INO80F"/>
    <property type="match status" value="1"/>
</dbReference>
<evidence type="ECO:0000313" key="8">
    <source>
        <dbReference type="Proteomes" id="UP001302126"/>
    </source>
</evidence>
<evidence type="ECO:0000256" key="2">
    <source>
        <dbReference type="ARBA" id="ARBA00023242"/>
    </source>
</evidence>
<dbReference type="Gene3D" id="1.10.30.10">
    <property type="entry name" value="High mobility group box domain"/>
    <property type="match status" value="1"/>
</dbReference>
<feature type="compositionally biased region" description="Basic and acidic residues" evidence="5">
    <location>
        <begin position="244"/>
        <end position="267"/>
    </location>
</feature>
<comment type="subcellular location">
    <subcellularLocation>
        <location evidence="1">Nucleus</location>
    </subcellularLocation>
</comment>
<dbReference type="SUPFAM" id="SSF47095">
    <property type="entry name" value="HMG-box"/>
    <property type="match status" value="1"/>
</dbReference>
<dbReference type="InterPro" id="IPR009071">
    <property type="entry name" value="HMG_box_dom"/>
</dbReference>
<feature type="coiled-coil region" evidence="4">
    <location>
        <begin position="27"/>
        <end position="75"/>
    </location>
</feature>
<keyword evidence="2 3" id="KW-0539">Nucleus</keyword>
<feature type="compositionally biased region" description="Basic and acidic residues" evidence="5">
    <location>
        <begin position="176"/>
        <end position="237"/>
    </location>
</feature>
<dbReference type="AlphaFoldDB" id="A0AAN7ANS5"/>
<feature type="domain" description="HMG box" evidence="6">
    <location>
        <begin position="164"/>
        <end position="240"/>
    </location>
</feature>
<reference evidence="7" key="2">
    <citation type="submission" date="2023-05" db="EMBL/GenBank/DDBJ databases">
        <authorList>
            <consortium name="Lawrence Berkeley National Laboratory"/>
            <person name="Steindorff A."/>
            <person name="Hensen N."/>
            <person name="Bonometti L."/>
            <person name="Westerberg I."/>
            <person name="Brannstrom I.O."/>
            <person name="Guillou S."/>
            <person name="Cros-Aarteil S."/>
            <person name="Calhoun S."/>
            <person name="Haridas S."/>
            <person name="Kuo A."/>
            <person name="Mondo S."/>
            <person name="Pangilinan J."/>
            <person name="Riley R."/>
            <person name="Labutti K."/>
            <person name="Andreopoulos B."/>
            <person name="Lipzen A."/>
            <person name="Chen C."/>
            <person name="Yanf M."/>
            <person name="Daum C."/>
            <person name="Ng V."/>
            <person name="Clum A."/>
            <person name="Ohm R."/>
            <person name="Martin F."/>
            <person name="Silar P."/>
            <person name="Natvig D."/>
            <person name="Lalanne C."/>
            <person name="Gautier V."/>
            <person name="Ament-Velasquez S.L."/>
            <person name="Kruys A."/>
            <person name="Hutchinson M.I."/>
            <person name="Powell A.J."/>
            <person name="Barry K."/>
            <person name="Miller A.N."/>
            <person name="Grigoriev I.V."/>
            <person name="Debuchy R."/>
            <person name="Gladieux P."/>
            <person name="Thoren M.H."/>
            <person name="Johannesson H."/>
        </authorList>
    </citation>
    <scope>NUCLEOTIDE SEQUENCE</scope>
    <source>
        <strain evidence="7">PSN309</strain>
    </source>
</reference>
<accession>A0AAN7ANS5</accession>
<feature type="compositionally biased region" description="Polar residues" evidence="5">
    <location>
        <begin position="133"/>
        <end position="155"/>
    </location>
</feature>
<feature type="DNA-binding region" description="HMG box" evidence="3">
    <location>
        <begin position="164"/>
        <end position="240"/>
    </location>
</feature>
<dbReference type="SMART" id="SM00398">
    <property type="entry name" value="HMG"/>
    <property type="match status" value="1"/>
</dbReference>
<sequence length="316" mass="36287">MDTSAHFEPYFSPLASSIPPPLPPTVEEAYRRKCNKLRQRSNEVEKANDAARLRLARLKRQIEKLRLERVFLYEQLAKRTSANVEDSDGSPSPPPTPKEKPLRLKRGHRKASVLANIDGGGGAGSSSLGPGSTFISQNPQSHSPSSDAFSTQPGNRLNGIHKEPKKPRSAFDLYCDETRPTLKEKSTKDDNGEEETERRNAQDEELERGWQELDENRREEFESRADHNMAKYERQKDEYDEAKEEERERAEEEREEREEREQREQRRNGTAGEDSVARSERAGTEDKQTREEQAQEDVEMGNYDTDQDTQPEGREN</sequence>
<proteinExistence type="predicted"/>
<dbReference type="CDD" id="cd00084">
    <property type="entry name" value="HMG-box_SF"/>
    <property type="match status" value="1"/>
</dbReference>
<name>A0AAN7ANS5_9PEZI</name>
<protein>
    <recommendedName>
        <fullName evidence="6">HMG box domain-containing protein</fullName>
    </recommendedName>
</protein>
<evidence type="ECO:0000259" key="6">
    <source>
        <dbReference type="PROSITE" id="PS50118"/>
    </source>
</evidence>
<dbReference type="GO" id="GO:0003677">
    <property type="term" value="F:DNA binding"/>
    <property type="evidence" value="ECO:0007669"/>
    <property type="project" value="UniProtKB-UniRule"/>
</dbReference>
<dbReference type="GO" id="GO:0005634">
    <property type="term" value="C:nucleus"/>
    <property type="evidence" value="ECO:0007669"/>
    <property type="project" value="UniProtKB-SubCell"/>
</dbReference>
<dbReference type="InterPro" id="IPR036910">
    <property type="entry name" value="HMG_box_dom_sf"/>
</dbReference>
<dbReference type="InterPro" id="IPR056513">
    <property type="entry name" value="INO80F"/>
</dbReference>
<gene>
    <name evidence="7" type="ORF">QBC35DRAFT_470386</name>
</gene>